<reference evidence="2" key="1">
    <citation type="submission" date="2021-02" db="EMBL/GenBank/DDBJ databases">
        <authorList>
            <person name="Nowell W R."/>
        </authorList>
    </citation>
    <scope>NUCLEOTIDE SEQUENCE</scope>
</reference>
<dbReference type="EMBL" id="CAJNOJ010000363">
    <property type="protein sequence ID" value="CAF1418157.1"/>
    <property type="molecule type" value="Genomic_DNA"/>
</dbReference>
<feature type="compositionally biased region" description="Low complexity" evidence="1">
    <location>
        <begin position="15"/>
        <end position="32"/>
    </location>
</feature>
<organism evidence="2 4">
    <name type="scientific">Adineta ricciae</name>
    <name type="common">Rotifer</name>
    <dbReference type="NCBI Taxonomy" id="249248"/>
    <lineage>
        <taxon>Eukaryota</taxon>
        <taxon>Metazoa</taxon>
        <taxon>Spiralia</taxon>
        <taxon>Gnathifera</taxon>
        <taxon>Rotifera</taxon>
        <taxon>Eurotatoria</taxon>
        <taxon>Bdelloidea</taxon>
        <taxon>Adinetida</taxon>
        <taxon>Adinetidae</taxon>
        <taxon>Adineta</taxon>
    </lineage>
</organism>
<evidence type="ECO:0000313" key="2">
    <source>
        <dbReference type="EMBL" id="CAF1069652.1"/>
    </source>
</evidence>
<accession>A0A814LTZ6</accession>
<dbReference type="AlphaFoldDB" id="A0A814LTZ6"/>
<name>A0A814LTZ6_ADIRI</name>
<feature type="region of interest" description="Disordered" evidence="1">
    <location>
        <begin position="1"/>
        <end position="37"/>
    </location>
</feature>
<dbReference type="Proteomes" id="UP000663828">
    <property type="component" value="Unassembled WGS sequence"/>
</dbReference>
<evidence type="ECO:0000256" key="1">
    <source>
        <dbReference type="SAM" id="MobiDB-lite"/>
    </source>
</evidence>
<gene>
    <name evidence="3" type="ORF">EDS130_LOCUS37253</name>
    <name evidence="2" type="ORF">XAT740_LOCUS16737</name>
</gene>
<keyword evidence="4" id="KW-1185">Reference proteome</keyword>
<protein>
    <recommendedName>
        <fullName evidence="5">FLYWCH-type domain-containing protein</fullName>
    </recommendedName>
</protein>
<dbReference type="Gene3D" id="2.20.25.240">
    <property type="match status" value="1"/>
</dbReference>
<proteinExistence type="predicted"/>
<dbReference type="OrthoDB" id="6682418at2759"/>
<evidence type="ECO:0000313" key="3">
    <source>
        <dbReference type="EMBL" id="CAF1418157.1"/>
    </source>
</evidence>
<dbReference type="EMBL" id="CAJNOR010001074">
    <property type="protein sequence ID" value="CAF1069652.1"/>
    <property type="molecule type" value="Genomic_DNA"/>
</dbReference>
<dbReference type="Proteomes" id="UP000663852">
    <property type="component" value="Unassembled WGS sequence"/>
</dbReference>
<evidence type="ECO:0008006" key="5">
    <source>
        <dbReference type="Google" id="ProtNLM"/>
    </source>
</evidence>
<evidence type="ECO:0000313" key="4">
    <source>
        <dbReference type="Proteomes" id="UP000663828"/>
    </source>
</evidence>
<feature type="compositionally biased region" description="Polar residues" evidence="1">
    <location>
        <begin position="1"/>
        <end position="14"/>
    </location>
</feature>
<sequence length="482" mass="55993">MTSIDSIISNERSLSSPSTFPITSASSPSPSIEKTTSNQHKPMLYIKGYYYQLKDFKKNKKIKFWRCAKSDCGVLLHTNLKDEFIRYSGKNTDYKHLPNPTALGTRDLKLKMRQRAETELTPLQQIAEQELRNGLLTSDALANLPNIFELGIVQSRIWVMNVLNVLFSLSRSWFKSYSTKNLPSTPNSSSFVIPDKYTRDHLDRDRLLLHDSANPQFQFDSSEDIKISGRILIWSSDIQLNLLFNSERLHMDGTFATSPPDFSQVFIIQTIRHESCTPVVYALLPGQKTSYLYLFNALFHHAQIFNKTLDPVNIMTDFEPGLTKAVSIQTIFRHVQSQGLSTTYLNNIMARNVVKQTMTLALVSPSHVQLLFNELGQELNDDERNEILDLLLYFKNYWMRQISIWNVYEIPDRTNYYSEGYNNRFKKRLQKTHPNIWHFIDSIREEVHTIHDSIQQINSGMPPRTNRSQTRTSERRIKELYC</sequence>
<comment type="caution">
    <text evidence="2">The sequence shown here is derived from an EMBL/GenBank/DDBJ whole genome shotgun (WGS) entry which is preliminary data.</text>
</comment>